<sequence length="231" mass="25494">MKHILLAGLVMTITLLLIVPGWADEKTEINGSDVENWIGTWTDVNHTISIEQNGTELIGIGTPFKPDEDYSFLLTGTISEDGTVYQTVMKSSGTRNLQISDDLMSFSGTGTVDSVDNSSDPYTYVINATRNGTTTDPDNLWTGEWLSRNNSIIFDQNGTIVTGKAYFIPDPTYTEDFEGTVSDDGKSVFMTWSYEEDINFILSDDGMNLIETECGEKEIANGELCFNLTKA</sequence>
<dbReference type="Proteomes" id="UP000680656">
    <property type="component" value="Chromosome"/>
</dbReference>
<reference evidence="1 2" key="1">
    <citation type="submission" date="2021-05" db="EMBL/GenBank/DDBJ databases">
        <title>A novel Methanospirillum isolate from a pyrite-forming mixed culture.</title>
        <authorList>
            <person name="Bunk B."/>
            <person name="Sproer C."/>
            <person name="Spring S."/>
            <person name="Pester M."/>
        </authorList>
    </citation>
    <scope>NUCLEOTIDE SEQUENCE [LARGE SCALE GENOMIC DNA]</scope>
    <source>
        <strain evidence="1 2">J.3.6.1-F.2.7.3</strain>
    </source>
</reference>
<dbReference type="GeneID" id="65097062"/>
<accession>A0A8E7EKM6</accession>
<name>A0A8E7EKM6_9EURY</name>
<evidence type="ECO:0000313" key="2">
    <source>
        <dbReference type="Proteomes" id="UP000680656"/>
    </source>
</evidence>
<keyword evidence="2" id="KW-1185">Reference proteome</keyword>
<proteinExistence type="predicted"/>
<dbReference type="RefSeq" id="WP_214421130.1">
    <property type="nucleotide sequence ID" value="NZ_CP075546.1"/>
</dbReference>
<protein>
    <submittedName>
        <fullName evidence="1">Uncharacterized protein</fullName>
    </submittedName>
</protein>
<dbReference type="KEGG" id="mrtj:KHC33_07720"/>
<evidence type="ECO:0000313" key="1">
    <source>
        <dbReference type="EMBL" id="QVV90359.1"/>
    </source>
</evidence>
<organism evidence="1 2">
    <name type="scientific">Methanospirillum purgamenti</name>
    <dbReference type="NCBI Taxonomy" id="2834276"/>
    <lineage>
        <taxon>Archaea</taxon>
        <taxon>Methanobacteriati</taxon>
        <taxon>Methanobacteriota</taxon>
        <taxon>Stenosarchaea group</taxon>
        <taxon>Methanomicrobia</taxon>
        <taxon>Methanomicrobiales</taxon>
        <taxon>Methanospirillaceae</taxon>
        <taxon>Methanospirillum</taxon>
    </lineage>
</organism>
<dbReference type="AlphaFoldDB" id="A0A8E7EKM6"/>
<dbReference type="EMBL" id="CP075546">
    <property type="protein sequence ID" value="QVV90359.1"/>
    <property type="molecule type" value="Genomic_DNA"/>
</dbReference>
<gene>
    <name evidence="1" type="ORF">KHC33_07720</name>
</gene>